<dbReference type="CDD" id="cd12148">
    <property type="entry name" value="fungal_TF_MHR"/>
    <property type="match status" value="1"/>
</dbReference>
<feature type="transmembrane region" description="Helical" evidence="8">
    <location>
        <begin position="331"/>
        <end position="349"/>
    </location>
</feature>
<keyword evidence="11" id="KW-1185">Reference proteome</keyword>
<feature type="compositionally biased region" description="Polar residues" evidence="7">
    <location>
        <begin position="405"/>
        <end position="422"/>
    </location>
</feature>
<evidence type="ECO:0000256" key="8">
    <source>
        <dbReference type="SAM" id="Phobius"/>
    </source>
</evidence>
<feature type="transmembrane region" description="Helical" evidence="8">
    <location>
        <begin position="84"/>
        <end position="105"/>
    </location>
</feature>
<dbReference type="SMART" id="SM00906">
    <property type="entry name" value="Fungal_trans"/>
    <property type="match status" value="1"/>
</dbReference>
<evidence type="ECO:0000256" key="7">
    <source>
        <dbReference type="SAM" id="MobiDB-lite"/>
    </source>
</evidence>
<dbReference type="OrthoDB" id="3862662at2759"/>
<accession>A0A0P7ALD2</accession>
<proteinExistence type="predicted"/>
<dbReference type="EMBL" id="LKCW01000301">
    <property type="protein sequence ID" value="KPM34784.1"/>
    <property type="molecule type" value="Genomic_DNA"/>
</dbReference>
<dbReference type="STRING" id="78410.A0A0P7ALD2"/>
<feature type="transmembrane region" description="Helical" evidence="8">
    <location>
        <begin position="24"/>
        <end position="43"/>
    </location>
</feature>
<feature type="region of interest" description="Disordered" evidence="7">
    <location>
        <begin position="375"/>
        <end position="396"/>
    </location>
</feature>
<evidence type="ECO:0000256" key="4">
    <source>
        <dbReference type="ARBA" id="ARBA00023136"/>
    </source>
</evidence>
<dbReference type="Proteomes" id="UP000050424">
    <property type="component" value="Unassembled WGS sequence"/>
</dbReference>
<gene>
    <name evidence="10" type="ORF">AK830_g11791</name>
</gene>
<evidence type="ECO:0000256" key="3">
    <source>
        <dbReference type="ARBA" id="ARBA00022989"/>
    </source>
</evidence>
<evidence type="ECO:0000313" key="11">
    <source>
        <dbReference type="Proteomes" id="UP000050424"/>
    </source>
</evidence>
<protein>
    <recommendedName>
        <fullName evidence="9">Xylanolytic transcriptional activator regulatory domain-containing protein</fullName>
    </recommendedName>
</protein>
<feature type="transmembrane region" description="Helical" evidence="8">
    <location>
        <begin position="295"/>
        <end position="319"/>
    </location>
</feature>
<feature type="region of interest" description="Disordered" evidence="7">
    <location>
        <begin position="403"/>
        <end position="422"/>
    </location>
</feature>
<dbReference type="GO" id="GO:0005886">
    <property type="term" value="C:plasma membrane"/>
    <property type="evidence" value="ECO:0007669"/>
    <property type="project" value="TreeGrafter"/>
</dbReference>
<feature type="transmembrane region" description="Helical" evidence="8">
    <location>
        <begin position="254"/>
        <end position="275"/>
    </location>
</feature>
<feature type="compositionally biased region" description="Polar residues" evidence="7">
    <location>
        <begin position="385"/>
        <end position="394"/>
    </location>
</feature>
<feature type="transmembrane region" description="Helical" evidence="8">
    <location>
        <begin position="211"/>
        <end position="233"/>
    </location>
</feature>
<keyword evidence="5" id="KW-0325">Glycoprotein</keyword>
<feature type="transmembrane region" description="Helical" evidence="8">
    <location>
        <begin position="166"/>
        <end position="199"/>
    </location>
</feature>
<keyword evidence="4 8" id="KW-0472">Membrane</keyword>
<evidence type="ECO:0000256" key="6">
    <source>
        <dbReference type="ARBA" id="ARBA00023242"/>
    </source>
</evidence>
<sequence length="795" mass="88257">MSAVLAGCIRAGRAQSYASLVGARVLQGLGLAFFESITFAIVGDLFHIHEQGKRMAIYVMAQSGIANLPSAIAGKITMDLGWRWVFYLLSLFVGIGWLSCVVFGWETALNRRAIYNLDTNSNNAANKVDSHKDQAATHVETLEKSDRDNNSHLSARVTSGMLTRLFFIWINPAVTWSILMVSFCSVWVIGISLVIAQIFSAPPYLLNTAQLGYIAFGPVISGSIGCIICGALSDPVARWMTKRNNGIYEPEFRLPLMLLLPFVSTIGYFLFGNLITEGKSPVAAAAMWGIVSSRALEPAAFLVVFFSVQVAAVSTGAYIVDSFRDISVEAFIISMTVKNFLWFGFSFVAKDSRSSNPQQPGAPTSESGDVITFMSASESTREESNQPLSDSTSAAADEEVYYPGTPTSFVREPSNQYERTSPTDQEMVDYFTQAIRDIWTQEPATQLDPFTDSMVVGETNFDFFSLDNMESQPAPNELPIFQDQESRPGNGQNQPNVTHTTNDNSESCLFDASSDIVDDLLSTASRTNQDKESQFVVYGMMALSARFSTLSSFDGAGLKERGVPFSRKGRMIYQEMIRGSEPHGPSLKWLQGCILLAYCNQSCQAYTGCDLMAAICTRLAYSLGLHKVDDDPNPSPSREEWICKEEQRRAWWSAWELDAFHSITSRRPFSIDKYRMCVHLPILDEAWFSGTLVESVNLNTDILQCWKSLRDSENQDERAWFLISNFITVQALELCQQRHVPIKDITQVETVVSCFSLLLHERYGGSTDQLLFDEQNYVVTSLLECSAGEPLAGKL</sequence>
<dbReference type="GO" id="GO:0003677">
    <property type="term" value="F:DNA binding"/>
    <property type="evidence" value="ECO:0007669"/>
    <property type="project" value="InterPro"/>
</dbReference>
<dbReference type="GO" id="GO:0006351">
    <property type="term" value="P:DNA-templated transcription"/>
    <property type="evidence" value="ECO:0007669"/>
    <property type="project" value="InterPro"/>
</dbReference>
<keyword evidence="2 8" id="KW-0812">Transmembrane</keyword>
<comment type="caution">
    <text evidence="10">The sequence shown here is derived from an EMBL/GenBank/DDBJ whole genome shotgun (WGS) entry which is preliminary data.</text>
</comment>
<comment type="subcellular location">
    <subcellularLocation>
        <location evidence="1">Membrane</location>
        <topology evidence="1">Multi-pass membrane protein</topology>
    </subcellularLocation>
</comment>
<dbReference type="SUPFAM" id="SSF103473">
    <property type="entry name" value="MFS general substrate transporter"/>
    <property type="match status" value="1"/>
</dbReference>
<feature type="region of interest" description="Disordered" evidence="7">
    <location>
        <begin position="468"/>
        <end position="505"/>
    </location>
</feature>
<keyword evidence="6" id="KW-0539">Nucleus</keyword>
<dbReference type="GO" id="GO:0022857">
    <property type="term" value="F:transmembrane transporter activity"/>
    <property type="evidence" value="ECO:0007669"/>
    <property type="project" value="InterPro"/>
</dbReference>
<organism evidence="10 11">
    <name type="scientific">Neonectria ditissima</name>
    <dbReference type="NCBI Taxonomy" id="78410"/>
    <lineage>
        <taxon>Eukaryota</taxon>
        <taxon>Fungi</taxon>
        <taxon>Dikarya</taxon>
        <taxon>Ascomycota</taxon>
        <taxon>Pezizomycotina</taxon>
        <taxon>Sordariomycetes</taxon>
        <taxon>Hypocreomycetidae</taxon>
        <taxon>Hypocreales</taxon>
        <taxon>Nectriaceae</taxon>
        <taxon>Neonectria</taxon>
    </lineage>
</organism>
<dbReference type="GO" id="GO:0008270">
    <property type="term" value="F:zinc ion binding"/>
    <property type="evidence" value="ECO:0007669"/>
    <property type="project" value="InterPro"/>
</dbReference>
<feature type="compositionally biased region" description="Polar residues" evidence="7">
    <location>
        <begin position="487"/>
        <end position="505"/>
    </location>
</feature>
<dbReference type="InterPro" id="IPR007219">
    <property type="entry name" value="XnlR_reg_dom"/>
</dbReference>
<dbReference type="AlphaFoldDB" id="A0A0P7ALD2"/>
<dbReference type="InterPro" id="IPR011701">
    <property type="entry name" value="MFS"/>
</dbReference>
<keyword evidence="3 8" id="KW-1133">Transmembrane helix</keyword>
<dbReference type="InterPro" id="IPR036259">
    <property type="entry name" value="MFS_trans_sf"/>
</dbReference>
<evidence type="ECO:0000256" key="5">
    <source>
        <dbReference type="ARBA" id="ARBA00023180"/>
    </source>
</evidence>
<dbReference type="PANTHER" id="PTHR23502">
    <property type="entry name" value="MAJOR FACILITATOR SUPERFAMILY"/>
    <property type="match status" value="1"/>
</dbReference>
<feature type="domain" description="Xylanolytic transcriptional activator regulatory" evidence="9">
    <location>
        <begin position="609"/>
        <end position="687"/>
    </location>
</feature>
<evidence type="ECO:0000256" key="1">
    <source>
        <dbReference type="ARBA" id="ARBA00004141"/>
    </source>
</evidence>
<dbReference type="Gene3D" id="1.20.1250.20">
    <property type="entry name" value="MFS general substrate transporter like domains"/>
    <property type="match status" value="1"/>
</dbReference>
<dbReference type="PANTHER" id="PTHR23502:SF29">
    <property type="entry name" value="TRANSPORTER, PUTATIVE (AFU_ORTHOLOGUE AFUA_6G06680)-RELATED"/>
    <property type="match status" value="1"/>
</dbReference>
<reference evidence="10 11" key="1">
    <citation type="submission" date="2015-09" db="EMBL/GenBank/DDBJ databases">
        <title>Draft genome of a European isolate of the apple canker pathogen Neonectria ditissima.</title>
        <authorList>
            <person name="Gomez-Cortecero A."/>
            <person name="Harrison R.J."/>
            <person name="Armitage A.D."/>
        </authorList>
    </citation>
    <scope>NUCLEOTIDE SEQUENCE [LARGE SCALE GENOMIC DNA]</scope>
    <source>
        <strain evidence="10 11">R09/05</strain>
    </source>
</reference>
<dbReference type="Pfam" id="PF07690">
    <property type="entry name" value="MFS_1"/>
    <property type="match status" value="1"/>
</dbReference>
<evidence type="ECO:0000313" key="10">
    <source>
        <dbReference type="EMBL" id="KPM34784.1"/>
    </source>
</evidence>
<evidence type="ECO:0000256" key="2">
    <source>
        <dbReference type="ARBA" id="ARBA00022692"/>
    </source>
</evidence>
<dbReference type="Pfam" id="PF04082">
    <property type="entry name" value="Fungal_trans"/>
    <property type="match status" value="1"/>
</dbReference>
<evidence type="ECO:0000259" key="9">
    <source>
        <dbReference type="SMART" id="SM00906"/>
    </source>
</evidence>
<name>A0A0P7ALD2_9HYPO</name>